<organism evidence="5 6">
    <name type="scientific">Aspergillus candidus</name>
    <dbReference type="NCBI Taxonomy" id="41067"/>
    <lineage>
        <taxon>Eukaryota</taxon>
        <taxon>Fungi</taxon>
        <taxon>Dikarya</taxon>
        <taxon>Ascomycota</taxon>
        <taxon>Pezizomycotina</taxon>
        <taxon>Eurotiomycetes</taxon>
        <taxon>Eurotiomycetidae</taxon>
        <taxon>Eurotiales</taxon>
        <taxon>Aspergillaceae</taxon>
        <taxon>Aspergillus</taxon>
        <taxon>Aspergillus subgen. Circumdati</taxon>
    </lineage>
</organism>
<dbReference type="PANTHER" id="PTHR22999">
    <property type="entry name" value="PX SERINE/THREONINE KINASE PXK"/>
    <property type="match status" value="1"/>
</dbReference>
<feature type="compositionally biased region" description="Low complexity" evidence="3">
    <location>
        <begin position="524"/>
        <end position="554"/>
    </location>
</feature>
<dbReference type="AlphaFoldDB" id="A0A2I2FMX5"/>
<dbReference type="GO" id="GO:0005769">
    <property type="term" value="C:early endosome"/>
    <property type="evidence" value="ECO:0007669"/>
    <property type="project" value="TreeGrafter"/>
</dbReference>
<keyword evidence="6" id="KW-1185">Reference proteome</keyword>
<name>A0A2I2FMX5_ASPCN</name>
<comment type="subcellular location">
    <subcellularLocation>
        <location evidence="1">Cytoplasm</location>
    </subcellularLocation>
</comment>
<feature type="compositionally biased region" description="Low complexity" evidence="3">
    <location>
        <begin position="20"/>
        <end position="46"/>
    </location>
</feature>
<dbReference type="EMBL" id="KZ559119">
    <property type="protein sequence ID" value="PLB41982.1"/>
    <property type="molecule type" value="Genomic_DNA"/>
</dbReference>
<evidence type="ECO:0000259" key="4">
    <source>
        <dbReference type="PROSITE" id="PS51207"/>
    </source>
</evidence>
<feature type="region of interest" description="Disordered" evidence="3">
    <location>
        <begin position="482"/>
        <end position="554"/>
    </location>
</feature>
<dbReference type="GO" id="GO:0035091">
    <property type="term" value="F:phosphatidylinositol binding"/>
    <property type="evidence" value="ECO:0007669"/>
    <property type="project" value="TreeGrafter"/>
</dbReference>
<dbReference type="GeneID" id="36527921"/>
<dbReference type="OrthoDB" id="5582218at2759"/>
<accession>A0A2I2FMX5</accession>
<keyword evidence="2" id="KW-0963">Cytoplasm</keyword>
<dbReference type="Proteomes" id="UP000234585">
    <property type="component" value="Unassembled WGS sequence"/>
</dbReference>
<sequence length="703" mass="76233">MSTDLPRPGLRPLSQLKAGPTTSSSRSTARPAASTLQSSSSQTSQRPQHRRNLSRDEQISPLGDKATAALIRRVLCPQSTSYGGASTPPPLEELLPPLTSSNDVDCQLYALVAIIVKEFVFSWYSKITADQAFAAEVIQVMAHCTRALEQRLREIDVAQLILDEIPDLIETHITSYRLARAQSRMSGFSPSVRQIYHTLNPHPSLSPIPDPSDAETITRQCENEAVYRQLLAQGVLAVLLPTEDLENACLRTLVGDILADLILGNEVSGRMTKGWFLWGSVTKIIDVVRQRDNREDDTATTGKGQLQKFGLLSPREEFVRARSPPKTQLRIPDWIWNLLQLGYLAFVTLRFIVVGLFRVAFTGPVTSPSTSTASTSQTNKTPTPYNNPEGKRPVLYYRALSMFSQLVDIPRRMPWLSGMLALFQYLIVAGPGRIGDTDSVLDRFLHETIRDYILTPTLLPNLLLASRAALFPSNTHPTAAAATAKGVSVGPQPAPHPPSLPVSVSVSVQPPTSPIEWGASAPRSDSTGASTASSSVATASAPAPSSSVSPPTDSRLSVAEIASIKRSCAARILSLVPRPVARQFLGLSTSPPPPGSPGAAPGERQESWAASKEAQQPPPPERASSPPSPPDLTPTSQDDEEARLLTAIETDILDLFADDYCNRHLVYAIIETVLARLLPELSEYSVTELMEHRGVPLTATSRI</sequence>
<feature type="domain" description="PXA" evidence="4">
    <location>
        <begin position="101"/>
        <end position="289"/>
    </location>
</feature>
<evidence type="ECO:0000256" key="1">
    <source>
        <dbReference type="ARBA" id="ARBA00004496"/>
    </source>
</evidence>
<reference evidence="5 6" key="1">
    <citation type="submission" date="2017-12" db="EMBL/GenBank/DDBJ databases">
        <authorList>
            <consortium name="DOE Joint Genome Institute"/>
            <person name="Haridas S."/>
            <person name="Kjaerbolling I."/>
            <person name="Vesth T.C."/>
            <person name="Frisvad J.C."/>
            <person name="Nybo J.L."/>
            <person name="Theobald S."/>
            <person name="Kuo A."/>
            <person name="Bowyer P."/>
            <person name="Matsuda Y."/>
            <person name="Mondo S."/>
            <person name="Lyhne E.K."/>
            <person name="Kogle M.E."/>
            <person name="Clum A."/>
            <person name="Lipzen A."/>
            <person name="Salamov A."/>
            <person name="Ngan C.Y."/>
            <person name="Daum C."/>
            <person name="Chiniquy J."/>
            <person name="Barry K."/>
            <person name="LaButti K."/>
            <person name="Simmons B.A."/>
            <person name="Magnuson J.K."/>
            <person name="Mortensen U.H."/>
            <person name="Larsen T.O."/>
            <person name="Grigoriev I.V."/>
            <person name="Baker S.E."/>
            <person name="Andersen M.R."/>
            <person name="Nordberg H.P."/>
            <person name="Cantor M.N."/>
            <person name="Hua S.X."/>
        </authorList>
    </citation>
    <scope>NUCLEOTIDE SEQUENCE [LARGE SCALE GENOMIC DNA]</scope>
    <source>
        <strain evidence="5 6">CBS 102.13</strain>
    </source>
</reference>
<evidence type="ECO:0000313" key="5">
    <source>
        <dbReference type="EMBL" id="PLB41982.1"/>
    </source>
</evidence>
<dbReference type="STRING" id="41067.A0A2I2FMX5"/>
<dbReference type="PROSITE" id="PS51207">
    <property type="entry name" value="PXA"/>
    <property type="match status" value="1"/>
</dbReference>
<dbReference type="PANTHER" id="PTHR22999:SF23">
    <property type="entry name" value="SORTING NEXIN-16"/>
    <property type="match status" value="1"/>
</dbReference>
<gene>
    <name evidence="5" type="ORF">BDW47DRAFT_98914</name>
</gene>
<protein>
    <submittedName>
        <fullName evidence="5">PXA domain-domain-containing protein</fullName>
    </submittedName>
</protein>
<dbReference type="RefSeq" id="XP_024675994.1">
    <property type="nucleotide sequence ID" value="XM_024820761.1"/>
</dbReference>
<feature type="compositionally biased region" description="Pro residues" evidence="3">
    <location>
        <begin position="616"/>
        <end position="632"/>
    </location>
</feature>
<evidence type="ECO:0000313" key="6">
    <source>
        <dbReference type="Proteomes" id="UP000234585"/>
    </source>
</evidence>
<evidence type="ECO:0000256" key="2">
    <source>
        <dbReference type="ARBA" id="ARBA00022490"/>
    </source>
</evidence>
<dbReference type="GO" id="GO:0005770">
    <property type="term" value="C:late endosome"/>
    <property type="evidence" value="ECO:0007669"/>
    <property type="project" value="TreeGrafter"/>
</dbReference>
<dbReference type="InterPro" id="IPR051837">
    <property type="entry name" value="SortingNexin/PXDomain-PKLike"/>
</dbReference>
<dbReference type="GO" id="GO:0045022">
    <property type="term" value="P:early endosome to late endosome transport"/>
    <property type="evidence" value="ECO:0007669"/>
    <property type="project" value="TreeGrafter"/>
</dbReference>
<feature type="compositionally biased region" description="Low complexity" evidence="3">
    <location>
        <begin position="501"/>
        <end position="510"/>
    </location>
</feature>
<feature type="region of interest" description="Disordered" evidence="3">
    <location>
        <begin position="366"/>
        <end position="387"/>
    </location>
</feature>
<feature type="region of interest" description="Disordered" evidence="3">
    <location>
        <begin position="1"/>
        <end position="59"/>
    </location>
</feature>
<dbReference type="SMART" id="SM00313">
    <property type="entry name" value="PXA"/>
    <property type="match status" value="1"/>
</dbReference>
<evidence type="ECO:0000256" key="3">
    <source>
        <dbReference type="SAM" id="MobiDB-lite"/>
    </source>
</evidence>
<feature type="region of interest" description="Disordered" evidence="3">
    <location>
        <begin position="585"/>
        <end position="638"/>
    </location>
</feature>
<feature type="compositionally biased region" description="Low complexity" evidence="3">
    <location>
        <begin position="366"/>
        <end position="378"/>
    </location>
</feature>
<proteinExistence type="predicted"/>
<dbReference type="Pfam" id="PF02194">
    <property type="entry name" value="PXA"/>
    <property type="match status" value="1"/>
</dbReference>
<dbReference type="InterPro" id="IPR003114">
    <property type="entry name" value="Phox_assoc"/>
</dbReference>